<name>A8LL58_DINSH</name>
<dbReference type="AlphaFoldDB" id="A8LL58"/>
<evidence type="ECO:0000313" key="3">
    <source>
        <dbReference type="EMBL" id="ABV94807.1"/>
    </source>
</evidence>
<keyword evidence="2" id="KW-0732">Signal</keyword>
<feature type="repeat" description="TPR" evidence="1">
    <location>
        <begin position="520"/>
        <end position="553"/>
    </location>
</feature>
<sequence>MDSAAPRRYALVYLSSPSKGAVMDRKAKRTLGWVLAAALALPLAPPVQAAPDGVAGAYLAGRAASLNSDYRDAARYYARALMRDRANPALMESAAIAFLALGDQASAYPIALKLAEGYPTNQIANLILAADVLGPDGSLDMDVPSVGPVGDLLVAGWRALDRGRPAEALAAFDEMIDDPRTRAFGIYHKAMALAQVGDFEGADALFLEDGSIAASLSGRAIIAHAQVLAQLDRADEARTLIETRIGADDPRGAAILDALDAGTLVFDVVPDPAAGYAETFFTVAIALNGQAADAFTLLYARLAQILAPEHIDALLLTASLLEDLEQFDLANQVYDKVPRDSPAFLTAEIGRANVLREAGKADAAIEVLTQLVETHGDVARVHAALADTHRRMENFAEAAEAYDAAIAIAEAQGQDDWVLYYARGIAHERIGDWDEAEVDLRRALELNPGQPMVLNYLGYSFVEMGENMDEALAMIEEAVAARPDNGYITDSLGWVLYRMERYEEAVPLMERAVALEPLDPIINDHLGDVYYAVNRKREAEFQWKRALSFDPEEEDAERIRRKLQVGLDAVLIEEGADPIHVATD</sequence>
<feature type="chain" id="PRO_5002725270" evidence="2">
    <location>
        <begin position="50"/>
        <end position="584"/>
    </location>
</feature>
<dbReference type="KEGG" id="dsh:Dshi_3074"/>
<dbReference type="PANTHER" id="PTHR12558">
    <property type="entry name" value="CELL DIVISION CYCLE 16,23,27"/>
    <property type="match status" value="1"/>
</dbReference>
<reference evidence="4" key="1">
    <citation type="journal article" date="2010" name="ISME J.">
        <title>The complete genome sequence of the algal symbiont Dinoroseobacter shibae: a hitchhiker's guide to life in the sea.</title>
        <authorList>
            <person name="Wagner-Dobler I."/>
            <person name="Ballhausen B."/>
            <person name="Berger M."/>
            <person name="Brinkhoff T."/>
            <person name="Buchholz I."/>
            <person name="Bunk B."/>
            <person name="Cypionka H."/>
            <person name="Daniel R."/>
            <person name="Drepper T."/>
            <person name="Gerdts G."/>
            <person name="Hahnke S."/>
            <person name="Han C."/>
            <person name="Jahn D."/>
            <person name="Kalhoefer D."/>
            <person name="Kiss H."/>
            <person name="Klenk H.P."/>
            <person name="Kyrpides N."/>
            <person name="Liebl W."/>
            <person name="Liesegang H."/>
            <person name="Meincke L."/>
            <person name="Pati A."/>
            <person name="Petersen J."/>
            <person name="Piekarski T."/>
            <person name="Pommerenke C."/>
            <person name="Pradella S."/>
            <person name="Pukall R."/>
            <person name="Rabus R."/>
            <person name="Stackebrandt E."/>
            <person name="Thole S."/>
            <person name="Thompson L."/>
            <person name="Tielen P."/>
            <person name="Tomasch J."/>
            <person name="von Jan M."/>
            <person name="Wanphrut N."/>
            <person name="Wichels A."/>
            <person name="Zech H."/>
            <person name="Simon M."/>
        </authorList>
    </citation>
    <scope>NUCLEOTIDE SEQUENCE [LARGE SCALE GENOMIC DNA]</scope>
    <source>
        <strain evidence="4">DSM 16493 / NCIMB 14021 / DFL 12</strain>
    </source>
</reference>
<dbReference type="InterPro" id="IPR011990">
    <property type="entry name" value="TPR-like_helical_dom_sf"/>
</dbReference>
<dbReference type="Pfam" id="PF13424">
    <property type="entry name" value="TPR_12"/>
    <property type="match status" value="1"/>
</dbReference>
<dbReference type="PANTHER" id="PTHR12558:SF13">
    <property type="entry name" value="CELL DIVISION CYCLE PROTEIN 27 HOMOLOG"/>
    <property type="match status" value="1"/>
</dbReference>
<feature type="repeat" description="TPR" evidence="1">
    <location>
        <begin position="417"/>
        <end position="450"/>
    </location>
</feature>
<dbReference type="Pfam" id="PF13432">
    <property type="entry name" value="TPR_16"/>
    <property type="match status" value="1"/>
</dbReference>
<dbReference type="PROSITE" id="PS50005">
    <property type="entry name" value="TPR"/>
    <property type="match status" value="3"/>
</dbReference>
<dbReference type="SUPFAM" id="SSF48452">
    <property type="entry name" value="TPR-like"/>
    <property type="match status" value="3"/>
</dbReference>
<proteinExistence type="predicted"/>
<evidence type="ECO:0000256" key="1">
    <source>
        <dbReference type="PROSITE-ProRule" id="PRU00339"/>
    </source>
</evidence>
<dbReference type="eggNOG" id="COG0457">
    <property type="taxonomic scope" value="Bacteria"/>
</dbReference>
<dbReference type="Gene3D" id="1.25.40.10">
    <property type="entry name" value="Tetratricopeptide repeat domain"/>
    <property type="match status" value="2"/>
</dbReference>
<protein>
    <submittedName>
        <fullName evidence="3">TPR domain protein</fullName>
    </submittedName>
</protein>
<keyword evidence="1" id="KW-0802">TPR repeat</keyword>
<gene>
    <name evidence="3" type="ordered locus">Dshi_3074</name>
</gene>
<accession>A8LL58</accession>
<dbReference type="Proteomes" id="UP000006833">
    <property type="component" value="Chromosome"/>
</dbReference>
<evidence type="ECO:0000313" key="4">
    <source>
        <dbReference type="Proteomes" id="UP000006833"/>
    </source>
</evidence>
<dbReference type="SMART" id="SM00028">
    <property type="entry name" value="TPR"/>
    <property type="match status" value="7"/>
</dbReference>
<keyword evidence="4" id="KW-1185">Reference proteome</keyword>
<dbReference type="HOGENOM" id="CLU_007251_2_1_5"/>
<dbReference type="STRING" id="398580.Dshi_3074"/>
<dbReference type="InterPro" id="IPR019734">
    <property type="entry name" value="TPR_rpt"/>
</dbReference>
<dbReference type="EMBL" id="CP000830">
    <property type="protein sequence ID" value="ABV94807.1"/>
    <property type="molecule type" value="Genomic_DNA"/>
</dbReference>
<feature type="signal peptide" evidence="2">
    <location>
        <begin position="1"/>
        <end position="49"/>
    </location>
</feature>
<evidence type="ECO:0000256" key="2">
    <source>
        <dbReference type="SAM" id="SignalP"/>
    </source>
</evidence>
<feature type="repeat" description="TPR" evidence="1">
    <location>
        <begin position="486"/>
        <end position="519"/>
    </location>
</feature>
<organism evidence="3 4">
    <name type="scientific">Dinoroseobacter shibae (strain DSM 16493 / NCIMB 14021 / DFL 12)</name>
    <dbReference type="NCBI Taxonomy" id="398580"/>
    <lineage>
        <taxon>Bacteria</taxon>
        <taxon>Pseudomonadati</taxon>
        <taxon>Pseudomonadota</taxon>
        <taxon>Alphaproteobacteria</taxon>
        <taxon>Rhodobacterales</taxon>
        <taxon>Roseobacteraceae</taxon>
        <taxon>Dinoroseobacter</taxon>
    </lineage>
</organism>